<evidence type="ECO:0000256" key="2">
    <source>
        <dbReference type="ARBA" id="ARBA00012438"/>
    </source>
</evidence>
<evidence type="ECO:0000313" key="8">
    <source>
        <dbReference type="Proteomes" id="UP000000422"/>
    </source>
</evidence>
<dbReference type="HOGENOM" id="CLU_000445_114_72_7"/>
<dbReference type="PRINTS" id="PR00344">
    <property type="entry name" value="BCTRLSENSOR"/>
</dbReference>
<dbReference type="PANTHER" id="PTHR43547">
    <property type="entry name" value="TWO-COMPONENT HISTIDINE KINASE"/>
    <property type="match status" value="1"/>
</dbReference>
<dbReference type="PANTHER" id="PTHR43547:SF2">
    <property type="entry name" value="HYBRID SIGNAL TRANSDUCTION HISTIDINE KINASE C"/>
    <property type="match status" value="1"/>
</dbReference>
<evidence type="ECO:0000256" key="4">
    <source>
        <dbReference type="PROSITE-ProRule" id="PRU00169"/>
    </source>
</evidence>
<evidence type="ECO:0000256" key="1">
    <source>
        <dbReference type="ARBA" id="ARBA00000085"/>
    </source>
</evidence>
<dbReference type="SMART" id="SM00387">
    <property type="entry name" value="HATPase_c"/>
    <property type="match status" value="1"/>
</dbReference>
<dbReference type="InterPro" id="IPR011006">
    <property type="entry name" value="CheY-like_superfamily"/>
</dbReference>
<evidence type="ECO:0000259" key="6">
    <source>
        <dbReference type="PROSITE" id="PS50110"/>
    </source>
</evidence>
<dbReference type="InterPro" id="IPR001789">
    <property type="entry name" value="Sig_transdc_resp-reg_receiver"/>
</dbReference>
<dbReference type="Gene3D" id="3.30.565.10">
    <property type="entry name" value="Histidine kinase-like ATPase, C-terminal domain"/>
    <property type="match status" value="1"/>
</dbReference>
<dbReference type="GO" id="GO:0000155">
    <property type="term" value="F:phosphorelay sensor kinase activity"/>
    <property type="evidence" value="ECO:0007669"/>
    <property type="project" value="InterPro"/>
</dbReference>
<dbReference type="PROSITE" id="PS50109">
    <property type="entry name" value="HIS_KIN"/>
    <property type="match status" value="1"/>
</dbReference>
<gene>
    <name evidence="7" type="ordered locus">WS0849</name>
</gene>
<dbReference type="Pfam" id="PF00072">
    <property type="entry name" value="Response_reg"/>
    <property type="match status" value="1"/>
</dbReference>
<dbReference type="RefSeq" id="WP_011138757.1">
    <property type="nucleotide sequence ID" value="NC_005090.1"/>
</dbReference>
<dbReference type="SMART" id="SM00388">
    <property type="entry name" value="HisKA"/>
    <property type="match status" value="1"/>
</dbReference>
<accession>Q7M9K7</accession>
<dbReference type="KEGG" id="wsu:WS0849"/>
<dbReference type="InterPro" id="IPR004358">
    <property type="entry name" value="Sig_transdc_His_kin-like_C"/>
</dbReference>
<dbReference type="Pfam" id="PF02518">
    <property type="entry name" value="HATPase_c"/>
    <property type="match status" value="1"/>
</dbReference>
<dbReference type="InterPro" id="IPR036890">
    <property type="entry name" value="HATPase_C_sf"/>
</dbReference>
<dbReference type="EMBL" id="BX571659">
    <property type="protein sequence ID" value="CAE09960.1"/>
    <property type="molecule type" value="Genomic_DNA"/>
</dbReference>
<dbReference type="STRING" id="273121.WS0849"/>
<reference evidence="7 8" key="1">
    <citation type="journal article" date="2003" name="Proc. Natl. Acad. Sci. U.S.A.">
        <title>Complete genome sequence and analysis of Wolinella succinogenes.</title>
        <authorList>
            <person name="Baar C."/>
            <person name="Eppinger M."/>
            <person name="Raddatz G."/>
            <person name="Simon JM."/>
            <person name="Lanz C."/>
            <person name="Klimmek O."/>
            <person name="Nandakumar R."/>
            <person name="Gross R."/>
            <person name="Rosinus A."/>
            <person name="Keller H."/>
            <person name="Jagtap P."/>
            <person name="Linke B."/>
            <person name="Meyer F."/>
            <person name="Lederer H."/>
            <person name="Schuster S.C."/>
        </authorList>
    </citation>
    <scope>NUCLEOTIDE SEQUENCE [LARGE SCALE GENOMIC DNA]</scope>
    <source>
        <strain evidence="8">ATCC 29543 / DSM 1740 / CCUG 13145 / JCM 31913 / LMG 7466 / NCTC 11488 / FDC 602W</strain>
    </source>
</reference>
<proteinExistence type="predicted"/>
<dbReference type="SUPFAM" id="SSF47384">
    <property type="entry name" value="Homodimeric domain of signal transducing histidine kinase"/>
    <property type="match status" value="1"/>
</dbReference>
<comment type="catalytic activity">
    <reaction evidence="1">
        <text>ATP + protein L-histidine = ADP + protein N-phospho-L-histidine.</text>
        <dbReference type="EC" id="2.7.13.3"/>
    </reaction>
</comment>
<dbReference type="PROSITE" id="PS50110">
    <property type="entry name" value="RESPONSE_REGULATORY"/>
    <property type="match status" value="1"/>
</dbReference>
<dbReference type="InterPro" id="IPR003594">
    <property type="entry name" value="HATPase_dom"/>
</dbReference>
<evidence type="ECO:0000259" key="5">
    <source>
        <dbReference type="PROSITE" id="PS50109"/>
    </source>
</evidence>
<dbReference type="InterPro" id="IPR003661">
    <property type="entry name" value="HisK_dim/P_dom"/>
</dbReference>
<dbReference type="EC" id="2.7.13.3" evidence="2"/>
<dbReference type="InterPro" id="IPR005467">
    <property type="entry name" value="His_kinase_dom"/>
</dbReference>
<dbReference type="Gene3D" id="1.10.287.130">
    <property type="match status" value="1"/>
</dbReference>
<dbReference type="SUPFAM" id="SSF55874">
    <property type="entry name" value="ATPase domain of HSP90 chaperone/DNA topoisomerase II/histidine kinase"/>
    <property type="match status" value="1"/>
</dbReference>
<name>Q7M9K7_WOLSU</name>
<feature type="modified residue" description="4-aspartylphosphate" evidence="4">
    <location>
        <position position="53"/>
    </location>
</feature>
<evidence type="ECO:0000256" key="3">
    <source>
        <dbReference type="ARBA" id="ARBA00022553"/>
    </source>
</evidence>
<dbReference type="Proteomes" id="UP000000422">
    <property type="component" value="Chromosome"/>
</dbReference>
<dbReference type="CDD" id="cd00082">
    <property type="entry name" value="HisKA"/>
    <property type="match status" value="1"/>
</dbReference>
<keyword evidence="3 4" id="KW-0597">Phosphoprotein</keyword>
<dbReference type="SUPFAM" id="SSF52172">
    <property type="entry name" value="CheY-like"/>
    <property type="match status" value="1"/>
</dbReference>
<dbReference type="SMART" id="SM00448">
    <property type="entry name" value="REC"/>
    <property type="match status" value="1"/>
</dbReference>
<feature type="domain" description="Histidine kinase" evidence="5">
    <location>
        <begin position="162"/>
        <end position="374"/>
    </location>
</feature>
<keyword evidence="8" id="KW-1185">Reference proteome</keyword>
<dbReference type="CDD" id="cd19920">
    <property type="entry name" value="REC_PA4781-like"/>
    <property type="match status" value="1"/>
</dbReference>
<dbReference type="InterPro" id="IPR036097">
    <property type="entry name" value="HisK_dim/P_sf"/>
</dbReference>
<dbReference type="eggNOG" id="COG4191">
    <property type="taxonomic scope" value="Bacteria"/>
</dbReference>
<organism evidence="8">
    <name type="scientific">Wolinella succinogenes (strain ATCC 29543 / DSM 1740 / CCUG 13145 / JCM 31913 / LMG 7466 / NCTC 11488 / FDC 602W)</name>
    <name type="common">Vibrio succinogenes</name>
    <dbReference type="NCBI Taxonomy" id="273121"/>
    <lineage>
        <taxon>Bacteria</taxon>
        <taxon>Pseudomonadati</taxon>
        <taxon>Campylobacterota</taxon>
        <taxon>Epsilonproteobacteria</taxon>
        <taxon>Campylobacterales</taxon>
        <taxon>Helicobacteraceae</taxon>
        <taxon>Wolinella</taxon>
    </lineage>
</organism>
<dbReference type="AlphaFoldDB" id="Q7M9K7"/>
<feature type="domain" description="Response regulatory" evidence="6">
    <location>
        <begin position="6"/>
        <end position="120"/>
    </location>
</feature>
<dbReference type="Gene3D" id="3.40.50.2300">
    <property type="match status" value="1"/>
</dbReference>
<protein>
    <recommendedName>
        <fullName evidence="2">histidine kinase</fullName>
        <ecNumber evidence="2">2.7.13.3</ecNumber>
    </recommendedName>
</protein>
<evidence type="ECO:0000313" key="7">
    <source>
        <dbReference type="EMBL" id="CAE09960.1"/>
    </source>
</evidence>
<dbReference type="eggNOG" id="COG0745">
    <property type="taxonomic scope" value="Bacteria"/>
</dbReference>
<sequence>MSHKPTILVIDDTESNLDMLMAILKNYDVIPALSGKEALEIVKNEKIDLILLDIMMPEMDGYEVCRRLKSEEATRSIPIIFITAKTDEESIELGYSIGGIDYVTKPFKPRELLARAKTQLDLKGYQESLEAQVESEISQRLAQEKMLIQNAKLAEMGEMMGAIAHQWKQPISAISLFVMNLESEAEQGKLSLDSLREMVSKINHQLLFLSETIDDFRHFFKPDKERVLFDLKDEVKRVIDILAPQLLLHKIEVKCEIENHLLEGYKNEFKQVVLNLINNSKDAIIEHGIEGFIRLYSRIEGEFLALYVEDNGGGIAPEMLNQIFTPHHSTKGEAGTGIGLSLAKKIITEHHQGEISFSNTDQGALFRVALPKSYRLFKE</sequence>